<reference evidence="2" key="1">
    <citation type="submission" date="2024-06" db="EMBL/GenBank/DDBJ databases">
        <title>Methylostella associata gen. nov., sp. nov., a novel Ancalomicrobiaceae-affiliated facultatively methylotrophic bacteria that feed on methanotrophs of the genus Methylococcus.</title>
        <authorList>
            <person name="Saltykova V."/>
            <person name="Danilova O.V."/>
            <person name="Oshkin I.Y."/>
            <person name="Belova S.E."/>
            <person name="Pimenov N.V."/>
            <person name="Dedysh S.N."/>
        </authorList>
    </citation>
    <scope>NUCLEOTIDE SEQUENCE</scope>
    <source>
        <strain evidence="2">S20</strain>
    </source>
</reference>
<dbReference type="AlphaFoldDB" id="A0AAU7X8A4"/>
<feature type="domain" description="YbaK/aminoacyl-tRNA synthetase-associated" evidence="1">
    <location>
        <begin position="31"/>
        <end position="150"/>
    </location>
</feature>
<protein>
    <submittedName>
        <fullName evidence="2">YbaK/EbsC family protein</fullName>
    </submittedName>
</protein>
<dbReference type="PANTHER" id="PTHR30411:SF1">
    <property type="entry name" value="CYTOPLASMIC PROTEIN"/>
    <property type="match status" value="1"/>
</dbReference>
<dbReference type="RefSeq" id="WP_407049048.1">
    <property type="nucleotide sequence ID" value="NZ_CP158568.1"/>
</dbReference>
<dbReference type="InterPro" id="IPR036754">
    <property type="entry name" value="YbaK/aa-tRNA-synt-asso_dom_sf"/>
</dbReference>
<name>A0AAU7X8A4_9HYPH</name>
<dbReference type="EMBL" id="CP158568">
    <property type="protein sequence ID" value="XBY43952.1"/>
    <property type="molecule type" value="Genomic_DNA"/>
</dbReference>
<sequence>MTDETLLPDACRRVLDGARAIGLDVVIEVLTESTRTADEAASAVGCDVAQIVKSLVFTGRDTGAPYLLLVSGANRVDQDRAAHTIGEALDRPSGSKVREITGFAIGGIPPFGHATPLKTFVDQKLLEFSSVWAAAGTPQSLFSVDPRALTEKTGAVAFEP</sequence>
<dbReference type="SUPFAM" id="SSF55826">
    <property type="entry name" value="YbaK/ProRS associated domain"/>
    <property type="match status" value="1"/>
</dbReference>
<organism evidence="2">
    <name type="scientific">Methyloraptor flagellatus</name>
    <dbReference type="NCBI Taxonomy" id="3162530"/>
    <lineage>
        <taxon>Bacteria</taxon>
        <taxon>Pseudomonadati</taxon>
        <taxon>Pseudomonadota</taxon>
        <taxon>Alphaproteobacteria</taxon>
        <taxon>Hyphomicrobiales</taxon>
        <taxon>Ancalomicrobiaceae</taxon>
        <taxon>Methyloraptor</taxon>
    </lineage>
</organism>
<evidence type="ECO:0000259" key="1">
    <source>
        <dbReference type="Pfam" id="PF04073"/>
    </source>
</evidence>
<dbReference type="InterPro" id="IPR007214">
    <property type="entry name" value="YbaK/aa-tRNA-synth-assoc-dom"/>
</dbReference>
<evidence type="ECO:0000313" key="2">
    <source>
        <dbReference type="EMBL" id="XBY43952.1"/>
    </source>
</evidence>
<dbReference type="CDD" id="cd04333">
    <property type="entry name" value="ProX_deacylase"/>
    <property type="match status" value="1"/>
</dbReference>
<dbReference type="KEGG" id="mflg:ABS361_18100"/>
<dbReference type="PANTHER" id="PTHR30411">
    <property type="entry name" value="CYTOPLASMIC PROTEIN"/>
    <property type="match status" value="1"/>
</dbReference>
<dbReference type="Gene3D" id="3.90.960.10">
    <property type="entry name" value="YbaK/aminoacyl-tRNA synthetase-associated domain"/>
    <property type="match status" value="1"/>
</dbReference>
<proteinExistence type="predicted"/>
<accession>A0AAU7X8A4</accession>
<dbReference type="Pfam" id="PF04073">
    <property type="entry name" value="tRNA_edit"/>
    <property type="match status" value="1"/>
</dbReference>
<gene>
    <name evidence="2" type="ORF">ABS361_18100</name>
</gene>
<dbReference type="GO" id="GO:0002161">
    <property type="term" value="F:aminoacyl-tRNA deacylase activity"/>
    <property type="evidence" value="ECO:0007669"/>
    <property type="project" value="InterPro"/>
</dbReference>